<dbReference type="PANTHER" id="PTHR32114">
    <property type="entry name" value="ABC TRANSPORTER ABCH.3"/>
    <property type="match status" value="1"/>
</dbReference>
<dbReference type="Gene3D" id="3.40.50.300">
    <property type="entry name" value="P-loop containing nucleotide triphosphate hydrolases"/>
    <property type="match status" value="2"/>
</dbReference>
<dbReference type="InterPro" id="IPR026866">
    <property type="entry name" value="CR006_AAA"/>
</dbReference>
<dbReference type="AlphaFoldDB" id="A0A846QPQ8"/>
<dbReference type="InterPro" id="IPR027417">
    <property type="entry name" value="P-loop_NTPase"/>
</dbReference>
<evidence type="ECO:0000313" key="4">
    <source>
        <dbReference type="Proteomes" id="UP000580856"/>
    </source>
</evidence>
<feature type="coiled-coil region" evidence="1">
    <location>
        <begin position="299"/>
        <end position="353"/>
    </location>
</feature>
<evidence type="ECO:0000313" key="3">
    <source>
        <dbReference type="EMBL" id="NJB66689.1"/>
    </source>
</evidence>
<dbReference type="Proteomes" id="UP000580856">
    <property type="component" value="Unassembled WGS sequence"/>
</dbReference>
<dbReference type="EMBL" id="JAATJA010000001">
    <property type="protein sequence ID" value="NJB66689.1"/>
    <property type="molecule type" value="Genomic_DNA"/>
</dbReference>
<dbReference type="PANTHER" id="PTHR32114:SF2">
    <property type="entry name" value="ABC TRANSPORTER ABCH.3"/>
    <property type="match status" value="1"/>
</dbReference>
<accession>A0A846QPQ8</accession>
<reference evidence="3 4" key="1">
    <citation type="submission" date="2020-03" db="EMBL/GenBank/DDBJ databases">
        <title>Genomic Encyclopedia of Type Strains, Phase IV (KMG-IV): sequencing the most valuable type-strain genomes for metagenomic binning, comparative biology and taxonomic classification.</title>
        <authorList>
            <person name="Goeker M."/>
        </authorList>
    </citation>
    <scope>NUCLEOTIDE SEQUENCE [LARGE SCALE GENOMIC DNA]</scope>
    <source>
        <strain evidence="3 4">DSM 24233</strain>
    </source>
</reference>
<protein>
    <submittedName>
        <fullName evidence="3">Wobble nucleotide-excising tRNase</fullName>
    </submittedName>
</protein>
<feature type="coiled-coil region" evidence="1">
    <location>
        <begin position="100"/>
        <end position="148"/>
    </location>
</feature>
<organism evidence="3 4">
    <name type="scientific">Desulfobaculum xiamenense</name>
    <dbReference type="NCBI Taxonomy" id="995050"/>
    <lineage>
        <taxon>Bacteria</taxon>
        <taxon>Pseudomonadati</taxon>
        <taxon>Thermodesulfobacteriota</taxon>
        <taxon>Desulfovibrionia</taxon>
        <taxon>Desulfovibrionales</taxon>
        <taxon>Desulfovibrionaceae</taxon>
        <taxon>Desulfobaculum</taxon>
    </lineage>
</organism>
<dbReference type="RefSeq" id="WP_167939805.1">
    <property type="nucleotide sequence ID" value="NZ_JAATJA010000001.1"/>
</dbReference>
<keyword evidence="1" id="KW-0175">Coiled coil</keyword>
<gene>
    <name evidence="3" type="ORF">GGQ74_000329</name>
</gene>
<proteinExistence type="predicted"/>
<sequence>MLTSIKLKNTASYKGEQTLEPLKELNFIYGENGCGKSTIAKFLNCKMNCAESSERFSDCSFETGWKENEQRKLFVYDADFVRRTISQSSLEGVFVMGEDAPELEAELKRHEAEIARKKELIQKHDNTLERLKSDIEKAKTELAEQCWQVGKKHSDTFDPAYTGFKKSRAKFRDKCIESHKKGMPAKSLEEIEQSASLYFNPEGKPEKLILPPQFAWADLTGLEPSHLLGESIKGKEETTVAELIEKLGNNDWVDQGRAFFDGKKCPFCQQDAPVDFKMNLEHYFDATYQDKKDSLAEYIAKYNTQAEQLVERINEYKTYSSKCLRYENVKNYLDALEAVLKKNKLELSRKQKELSERVEIDSIDDLLKKIEGVISESRQSVIDYNKKIEEFDRGKIELTNDIWTFLGDEISPQYQAYKKSIDGSNSGIDNINKQRATLHGELREHRAKVAEIGASLKNAAKPVDDINKVLCSFGFTNFSLKKEDDQAHYSIIREDGQKANETLSEGEKTFIAFLYFYQKVKGISESQSTVEDKIVIFDDPVSSLDSKVLYVVSTLIKSLAKERKEYKIHQLFILTHNVYFFKEVTNQQDAETARSLFWIIRKIGGCSQLERHEKNPVRTSYQMLWEEVIQAKDNPTMDVRNTLRRIIENYFELFGNIKKWKLAEKFDGDDKVICHSLLQWTNDGSHCVFDDLFVTPSVEVRDNYLRVFREIFIKNEHGEHYRMMMHEDKQ</sequence>
<name>A0A846QPQ8_9BACT</name>
<feature type="domain" description="Protein CR006 P-loop" evidence="2">
    <location>
        <begin position="16"/>
        <end position="712"/>
    </location>
</feature>
<evidence type="ECO:0000256" key="1">
    <source>
        <dbReference type="SAM" id="Coils"/>
    </source>
</evidence>
<evidence type="ECO:0000259" key="2">
    <source>
        <dbReference type="Pfam" id="PF13166"/>
    </source>
</evidence>
<dbReference type="Pfam" id="PF13166">
    <property type="entry name" value="AAA_13"/>
    <property type="match status" value="1"/>
</dbReference>
<keyword evidence="4" id="KW-1185">Reference proteome</keyword>
<dbReference type="SUPFAM" id="SSF52540">
    <property type="entry name" value="P-loop containing nucleoside triphosphate hydrolases"/>
    <property type="match status" value="1"/>
</dbReference>
<comment type="caution">
    <text evidence="3">The sequence shown here is derived from an EMBL/GenBank/DDBJ whole genome shotgun (WGS) entry which is preliminary data.</text>
</comment>